<dbReference type="EMBL" id="RRYP01029755">
    <property type="protein sequence ID" value="TNV71554.1"/>
    <property type="molecule type" value="Genomic_DNA"/>
</dbReference>
<evidence type="ECO:0000256" key="6">
    <source>
        <dbReference type="ARBA" id="ARBA00023004"/>
    </source>
</evidence>
<reference evidence="12" key="1">
    <citation type="submission" date="2019-06" db="EMBL/GenBank/DDBJ databases">
        <authorList>
            <person name="Zheng W."/>
        </authorList>
    </citation>
    <scope>NUCLEOTIDE SEQUENCE</scope>
    <source>
        <strain evidence="12">QDHG01</strain>
    </source>
</reference>
<dbReference type="InterPro" id="IPR022765">
    <property type="entry name" value="Dna2/Cas4_DUF83"/>
</dbReference>
<evidence type="ECO:0000313" key="12">
    <source>
        <dbReference type="EMBL" id="TNV71554.1"/>
    </source>
</evidence>
<evidence type="ECO:0000256" key="10">
    <source>
        <dbReference type="ARBA" id="ARBA00033996"/>
    </source>
</evidence>
<evidence type="ECO:0000256" key="3">
    <source>
        <dbReference type="ARBA" id="ARBA00022723"/>
    </source>
</evidence>
<keyword evidence="2" id="KW-0540">Nuclease</keyword>
<keyword evidence="5" id="KW-0269">Exonuclease</keyword>
<evidence type="ECO:0000256" key="9">
    <source>
        <dbReference type="ARBA" id="ARBA00023211"/>
    </source>
</evidence>
<keyword evidence="13" id="KW-1185">Reference proteome</keyword>
<keyword evidence="6" id="KW-0408">Iron</keyword>
<sequence>MYSERDYLPISALQHLLFCQRQCALMLLENQWRDNRLTILGSLLHKKAHKSGKVKFRDRSEIRSLPVFSRRLGLYGILDVLTMTQSEAGSANFNWSPREYKRGKPKKNPCDRVQLCAQAICLEEMSIDPEFARFFESPIRITQGQIFYGTTKRAVDVPFTPELRELTIGSAARLHELIESGRTPMPENGPKCRNCSLRDVCLPELGDRFATVTDYLDRAYRRAFAAD</sequence>
<evidence type="ECO:0000256" key="7">
    <source>
        <dbReference type="ARBA" id="ARBA00023014"/>
    </source>
</evidence>
<keyword evidence="3" id="KW-0479">Metal-binding</keyword>
<organism evidence="12 13">
    <name type="scientific">Halteria grandinella</name>
    <dbReference type="NCBI Taxonomy" id="5974"/>
    <lineage>
        <taxon>Eukaryota</taxon>
        <taxon>Sar</taxon>
        <taxon>Alveolata</taxon>
        <taxon>Ciliophora</taxon>
        <taxon>Intramacronucleata</taxon>
        <taxon>Spirotrichea</taxon>
        <taxon>Stichotrichia</taxon>
        <taxon>Sporadotrichida</taxon>
        <taxon>Halteriidae</taxon>
        <taxon>Halteria</taxon>
    </lineage>
</organism>
<dbReference type="GO" id="GO:0004527">
    <property type="term" value="F:exonuclease activity"/>
    <property type="evidence" value="ECO:0007669"/>
    <property type="project" value="UniProtKB-KW"/>
</dbReference>
<dbReference type="GO" id="GO:0051536">
    <property type="term" value="F:iron-sulfur cluster binding"/>
    <property type="evidence" value="ECO:0007669"/>
    <property type="project" value="UniProtKB-KW"/>
</dbReference>
<comment type="caution">
    <text evidence="12">The sequence shown here is derived from an EMBL/GenBank/DDBJ whole genome shotgun (WGS) entry which is preliminary data.</text>
</comment>
<dbReference type="InterPro" id="IPR013343">
    <property type="entry name" value="CRISPR-assoc_prot_Cas4"/>
</dbReference>
<dbReference type="GO" id="GO:0051607">
    <property type="term" value="P:defense response to virus"/>
    <property type="evidence" value="ECO:0007669"/>
    <property type="project" value="UniProtKB-KW"/>
</dbReference>
<evidence type="ECO:0000259" key="11">
    <source>
        <dbReference type="Pfam" id="PF01930"/>
    </source>
</evidence>
<evidence type="ECO:0000256" key="1">
    <source>
        <dbReference type="ARBA" id="ARBA00012768"/>
    </source>
</evidence>
<keyword evidence="9" id="KW-0464">Manganese</keyword>
<protein>
    <recommendedName>
        <fullName evidence="1">5' to 3' exodeoxyribonuclease (nucleoside 3'-phosphate-forming)</fullName>
        <ecNumber evidence="1">3.1.12.1</ecNumber>
    </recommendedName>
</protein>
<evidence type="ECO:0000313" key="13">
    <source>
        <dbReference type="Proteomes" id="UP000785679"/>
    </source>
</evidence>
<dbReference type="GO" id="GO:0046872">
    <property type="term" value="F:metal ion binding"/>
    <property type="evidence" value="ECO:0007669"/>
    <property type="project" value="UniProtKB-KW"/>
</dbReference>
<comment type="catalytic activity">
    <reaction evidence="10">
        <text>exonucleolytic cleavage in the 5'- to 3'-direction to yield nucleoside 3'-phosphates.</text>
        <dbReference type="EC" id="3.1.12.1"/>
    </reaction>
</comment>
<dbReference type="Gene3D" id="3.90.320.10">
    <property type="match status" value="1"/>
</dbReference>
<keyword evidence="7" id="KW-0411">Iron-sulfur</keyword>
<evidence type="ECO:0000256" key="4">
    <source>
        <dbReference type="ARBA" id="ARBA00022801"/>
    </source>
</evidence>
<gene>
    <name evidence="12" type="ORF">FGO68_gene11357</name>
</gene>
<keyword evidence="8" id="KW-0051">Antiviral defense</keyword>
<evidence type="ECO:0000256" key="2">
    <source>
        <dbReference type="ARBA" id="ARBA00022722"/>
    </source>
</evidence>
<dbReference type="EC" id="3.1.12.1" evidence="1"/>
<dbReference type="AlphaFoldDB" id="A0A8J8SUW8"/>
<dbReference type="NCBIfam" id="TIGR00372">
    <property type="entry name" value="cas4"/>
    <property type="match status" value="1"/>
</dbReference>
<accession>A0A8J8SUW8</accession>
<dbReference type="Proteomes" id="UP000785679">
    <property type="component" value="Unassembled WGS sequence"/>
</dbReference>
<name>A0A8J8SUW8_HALGN</name>
<feature type="domain" description="DUF83" evidence="11">
    <location>
        <begin position="11"/>
        <end position="202"/>
    </location>
</feature>
<evidence type="ECO:0000256" key="8">
    <source>
        <dbReference type="ARBA" id="ARBA00023118"/>
    </source>
</evidence>
<dbReference type="Pfam" id="PF01930">
    <property type="entry name" value="Cas_Cas4"/>
    <property type="match status" value="1"/>
</dbReference>
<dbReference type="InterPro" id="IPR011604">
    <property type="entry name" value="PDDEXK-like_dom_sf"/>
</dbReference>
<proteinExistence type="predicted"/>
<keyword evidence="4" id="KW-0378">Hydrolase</keyword>
<evidence type="ECO:0000256" key="5">
    <source>
        <dbReference type="ARBA" id="ARBA00022839"/>
    </source>
</evidence>